<keyword evidence="3" id="KW-0602">Photosynthesis</keyword>
<feature type="binding site" description="axial binding residue" evidence="5">
    <location>
        <position position="625"/>
    </location>
    <ligand>
        <name>chlorophyll b</name>
        <dbReference type="ChEBI" id="CHEBI:61721"/>
        <label>1</label>
    </ligand>
    <ligandPart>
        <name>Mg</name>
        <dbReference type="ChEBI" id="CHEBI:25107"/>
    </ligandPart>
</feature>
<feature type="binding site" evidence="5">
    <location>
        <position position="608"/>
    </location>
    <ligand>
        <name>chlorophyll a</name>
        <dbReference type="ChEBI" id="CHEBI:58416"/>
        <label>1</label>
    </ligand>
</feature>
<keyword evidence="7" id="KW-0472">Membrane</keyword>
<comment type="subcellular location">
    <subcellularLocation>
        <location evidence="1">Plastid</location>
        <location evidence="1">Chloroplast</location>
    </subcellularLocation>
</comment>
<dbReference type="Gene3D" id="1.10.3460.10">
    <property type="entry name" value="Chlorophyll a/b binding protein domain"/>
    <property type="match status" value="3"/>
</dbReference>
<keyword evidence="4" id="KW-0934">Plastid</keyword>
<keyword evidence="5" id="KW-0148">Chlorophyll</keyword>
<evidence type="ECO:0000256" key="4">
    <source>
        <dbReference type="ARBA" id="ARBA00022640"/>
    </source>
</evidence>
<dbReference type="GO" id="GO:0009507">
    <property type="term" value="C:chloroplast"/>
    <property type="evidence" value="ECO:0007669"/>
    <property type="project" value="UniProtKB-SubCell"/>
</dbReference>
<feature type="binding site" evidence="5">
    <location>
        <position position="623"/>
    </location>
    <ligand>
        <name>chlorophyll a</name>
        <dbReference type="ChEBI" id="CHEBI:58416"/>
        <label>1</label>
    </ligand>
</feature>
<dbReference type="Pfam" id="PF00504">
    <property type="entry name" value="Chloroa_b-bind"/>
    <property type="match status" value="3"/>
</dbReference>
<evidence type="ECO:0000256" key="7">
    <source>
        <dbReference type="SAM" id="Phobius"/>
    </source>
</evidence>
<dbReference type="InterPro" id="IPR001344">
    <property type="entry name" value="Chloro_AB-bd_pln"/>
</dbReference>
<protein>
    <submittedName>
        <fullName evidence="8">Uncharacterized protein</fullName>
    </submittedName>
</protein>
<feature type="binding site" evidence="5">
    <location>
        <position position="720"/>
    </location>
    <ligand>
        <name>chlorophyll a</name>
        <dbReference type="ChEBI" id="CHEBI:58416"/>
        <label>1</label>
    </ligand>
</feature>
<dbReference type="GO" id="GO:0009765">
    <property type="term" value="P:photosynthesis, light harvesting"/>
    <property type="evidence" value="ECO:0007669"/>
    <property type="project" value="InterPro"/>
</dbReference>
<evidence type="ECO:0000256" key="3">
    <source>
        <dbReference type="ARBA" id="ARBA00022531"/>
    </source>
</evidence>
<evidence type="ECO:0000256" key="1">
    <source>
        <dbReference type="ARBA" id="ARBA00004229"/>
    </source>
</evidence>
<feature type="binding site" description="axial binding residue" evidence="5">
    <location>
        <position position="677"/>
    </location>
    <ligand>
        <name>chlorophyll b</name>
        <dbReference type="ChEBI" id="CHEBI:61721"/>
        <label>1</label>
    </ligand>
    <ligandPart>
        <name>Mg</name>
        <dbReference type="ChEBI" id="CHEBI:25107"/>
    </ligandPart>
</feature>
<keyword evidence="7" id="KW-1133">Transmembrane helix</keyword>
<gene>
    <name evidence="8" type="ORF">PGLA1383_LOCUS49606</name>
</gene>
<dbReference type="PANTHER" id="PTHR21649">
    <property type="entry name" value="CHLOROPHYLL A/B BINDING PROTEIN"/>
    <property type="match status" value="1"/>
</dbReference>
<feature type="binding site" evidence="5">
    <location>
        <position position="620"/>
    </location>
    <ligand>
        <name>chlorophyll a</name>
        <dbReference type="ChEBI" id="CHEBI:58416"/>
        <label>1</label>
    </ligand>
</feature>
<feature type="compositionally biased region" description="Low complexity" evidence="6">
    <location>
        <begin position="546"/>
        <end position="563"/>
    </location>
</feature>
<feature type="transmembrane region" description="Helical" evidence="7">
    <location>
        <begin position="59"/>
        <end position="78"/>
    </location>
</feature>
<organism evidence="8 9">
    <name type="scientific">Polarella glacialis</name>
    <name type="common">Dinoflagellate</name>
    <dbReference type="NCBI Taxonomy" id="89957"/>
    <lineage>
        <taxon>Eukaryota</taxon>
        <taxon>Sar</taxon>
        <taxon>Alveolata</taxon>
        <taxon>Dinophyceae</taxon>
        <taxon>Suessiales</taxon>
        <taxon>Suessiaceae</taxon>
        <taxon>Polarella</taxon>
    </lineage>
</organism>
<dbReference type="GO" id="GO:0016020">
    <property type="term" value="C:membrane"/>
    <property type="evidence" value="ECO:0007669"/>
    <property type="project" value="InterPro"/>
</dbReference>
<feature type="region of interest" description="Disordered" evidence="6">
    <location>
        <begin position="546"/>
        <end position="565"/>
    </location>
</feature>
<evidence type="ECO:0000256" key="6">
    <source>
        <dbReference type="SAM" id="MobiDB-lite"/>
    </source>
</evidence>
<feature type="binding site" evidence="5">
    <location>
        <position position="725"/>
    </location>
    <ligand>
        <name>chlorophyll a</name>
        <dbReference type="ChEBI" id="CHEBI:58416"/>
        <label>1</label>
    </ligand>
</feature>
<name>A0A813H8A5_POLGL</name>
<evidence type="ECO:0000313" key="8">
    <source>
        <dbReference type="EMBL" id="CAE8633889.1"/>
    </source>
</evidence>
<accession>A0A813H8A5</accession>
<keyword evidence="9" id="KW-1185">Reference proteome</keyword>
<evidence type="ECO:0000256" key="2">
    <source>
        <dbReference type="ARBA" id="ARBA00022528"/>
    </source>
</evidence>
<feature type="transmembrane region" description="Helical" evidence="7">
    <location>
        <begin position="7"/>
        <end position="23"/>
    </location>
</feature>
<reference evidence="8" key="1">
    <citation type="submission" date="2021-02" db="EMBL/GenBank/DDBJ databases">
        <authorList>
            <person name="Dougan E. K."/>
            <person name="Rhodes N."/>
            <person name="Thang M."/>
            <person name="Chan C."/>
        </authorList>
    </citation>
    <scope>NUCLEOTIDE SEQUENCE</scope>
</reference>
<dbReference type="Proteomes" id="UP000654075">
    <property type="component" value="Unassembled WGS sequence"/>
</dbReference>
<feature type="binding site" evidence="5">
    <location>
        <position position="723"/>
    </location>
    <ligand>
        <name>chlorophyll a</name>
        <dbReference type="ChEBI" id="CHEBI:58416"/>
        <label>1</label>
    </ligand>
</feature>
<dbReference type="OrthoDB" id="436449at2759"/>
<feature type="binding site" evidence="5">
    <location>
        <position position="719"/>
    </location>
    <ligand>
        <name>chlorophyll a</name>
        <dbReference type="ChEBI" id="CHEBI:58416"/>
        <label>1</label>
    </ligand>
</feature>
<dbReference type="GO" id="GO:0016168">
    <property type="term" value="F:chlorophyll binding"/>
    <property type="evidence" value="ECO:0007669"/>
    <property type="project" value="UniProtKB-KW"/>
</dbReference>
<proteinExistence type="predicted"/>
<dbReference type="SUPFAM" id="SSF103511">
    <property type="entry name" value="Chlorophyll a-b binding protein"/>
    <property type="match status" value="3"/>
</dbReference>
<dbReference type="InterPro" id="IPR022796">
    <property type="entry name" value="Chloroa_b-bind"/>
</dbReference>
<keyword evidence="7" id="KW-0812">Transmembrane</keyword>
<dbReference type="AlphaFoldDB" id="A0A813H8A5"/>
<sequence>MADVVAVFYIVKYVEFGLMWYLINLARLPLEYPGETRHESRPIWGVSVLNLPKSWFESYFLFSVFFVALNAFFVWYLVPSRRWEKDQRFVPPIEHVNAASWIHVWNTPDAVEVAMAEGSSPPWVGAIGSGGVGGFPAPGSPRRGRLLERLEEIFELLLLLSKANCPGNRSQLLNVIVDELWLQALPLDGTYDDGARGLVDITVNPQRRFATCVCRSGGEAPSQDQGLNVHHGSVSQGCLMLPDGPQGALGTVAMLSPSVQQAFVAPSAGAGAVSTSSVQALRGAAASTSPEASSSNRAAVATALGTAGIAAAAMASGRRASARRGVNVQQLASATGNLATKPFAGGLIGGESAFSSGDFNFDPLGLSVKCEKYLPYFREAELKHGRIAMLAFVGLVAPEFARLPGPDFCFKAANVIDAHNACAVHDLETFFTGSADFIGTQHEVGPLFQMFYVCGFIEMLTSFAKFCNISNKAAGLSLENAGDYKLGQNFLPKDELKAKEMKLKELKNGRLAMLAFGGAVTQATLSGNGFPWLYATGKECQGAGLSSSLRPASSSSSLSSSRRGQVARRAGAEEMGYTMSKAVPFLPMSPALEGMAGEEEGFDPLGVSLAIDVRWLREAELKHARVAMLATVGWIATDLGMRVPGEPFREISTVQAHDAMVAFGSMSHMLVWFGIAEGFGQLASAAMFEGKTDRQPGDFGLRGLGYPKDAKGQREMQLKELRNGRLAMLAYGGIVTMGVLTEGEKWPFFATKEVKKTSGGSTLCGGVSTTARHVGRAASATACQATTAAAAAAPAAPAKRPFSKSMPFLPKPANLEGLAGNDAEFDPLELSTTWDVRWMQEAELKHGRVCMLATLGFVTEPFLTFPGMTSTPDATQAVYTAPIPAMAALLFIAGSIESNAYNGKINMLDMFEGEGAKRQPGDLNFGKTFLPKDKAQEMAIRTKELQNGRLAMLGIGGMIHHNIVVKAGLFPLIPDGWTGPESIIGSTPFAGGH</sequence>
<dbReference type="EMBL" id="CAJNNV010030851">
    <property type="protein sequence ID" value="CAE8633889.1"/>
    <property type="molecule type" value="Genomic_DNA"/>
</dbReference>
<comment type="caution">
    <text evidence="8">The sequence shown here is derived from an EMBL/GenBank/DDBJ whole genome shotgun (WGS) entry which is preliminary data.</text>
</comment>
<evidence type="ECO:0000313" key="9">
    <source>
        <dbReference type="Proteomes" id="UP000654075"/>
    </source>
</evidence>
<keyword evidence="2" id="KW-0150">Chloroplast</keyword>
<keyword evidence="5" id="KW-0157">Chromophore</keyword>
<evidence type="ECO:0000256" key="5">
    <source>
        <dbReference type="PIRSR" id="PIRSR601344-1"/>
    </source>
</evidence>